<dbReference type="RefSeq" id="WP_133144089.1">
    <property type="nucleotide sequence ID" value="NZ_CAACYJ010000024.1"/>
</dbReference>
<dbReference type="Pfam" id="PF01381">
    <property type="entry name" value="HTH_3"/>
    <property type="match status" value="1"/>
</dbReference>
<protein>
    <submittedName>
        <fullName evidence="3">Virulence-associated protein</fullName>
    </submittedName>
</protein>
<evidence type="ECO:0000259" key="2">
    <source>
        <dbReference type="PROSITE" id="PS50943"/>
    </source>
</evidence>
<dbReference type="Proteomes" id="UP000330809">
    <property type="component" value="Unassembled WGS sequence"/>
</dbReference>
<reference evidence="3 4" key="1">
    <citation type="submission" date="2019-02" db="EMBL/GenBank/DDBJ databases">
        <authorList>
            <consortium name="Pathogen Informatics"/>
        </authorList>
    </citation>
    <scope>NUCLEOTIDE SEQUENCE [LARGE SCALE GENOMIC DNA]</scope>
    <source>
        <strain evidence="3 4">3012STDY7103891</strain>
    </source>
</reference>
<dbReference type="Gene3D" id="1.10.260.40">
    <property type="entry name" value="lambda repressor-like DNA-binding domains"/>
    <property type="match status" value="1"/>
</dbReference>
<dbReference type="GO" id="GO:0003677">
    <property type="term" value="F:DNA binding"/>
    <property type="evidence" value="ECO:0007669"/>
    <property type="project" value="UniProtKB-KW"/>
</dbReference>
<evidence type="ECO:0000313" key="3">
    <source>
        <dbReference type="EMBL" id="VFB18756.1"/>
    </source>
</evidence>
<dbReference type="NCBIfam" id="TIGR02607">
    <property type="entry name" value="antidote_HigA"/>
    <property type="match status" value="1"/>
</dbReference>
<sequence>MIKNGMRPVHPGEVLKEEYLEPLSLSSAALARALGVSAPTVNDIVLQRRGVSADMALRLSICLATNPEFWLNLQTTYDLRTAEIDRGAAIREQVQPIHHCA</sequence>
<keyword evidence="1" id="KW-0238">DNA-binding</keyword>
<dbReference type="InterPro" id="IPR013430">
    <property type="entry name" value="Toxin_antidote_HigA"/>
</dbReference>
<evidence type="ECO:0000256" key="1">
    <source>
        <dbReference type="ARBA" id="ARBA00023125"/>
    </source>
</evidence>
<dbReference type="PROSITE" id="PS50943">
    <property type="entry name" value="HTH_CROC1"/>
    <property type="match status" value="1"/>
</dbReference>
<dbReference type="PANTHER" id="PTHR36924">
    <property type="entry name" value="ANTITOXIN HIGA-1"/>
    <property type="match status" value="1"/>
</dbReference>
<dbReference type="SUPFAM" id="SSF47413">
    <property type="entry name" value="lambda repressor-like DNA-binding domains"/>
    <property type="match status" value="1"/>
</dbReference>
<proteinExistence type="predicted"/>
<dbReference type="InterPro" id="IPR001387">
    <property type="entry name" value="Cro/C1-type_HTH"/>
</dbReference>
<name>A0A449IH84_PSEFR</name>
<dbReference type="CDD" id="cd00093">
    <property type="entry name" value="HTH_XRE"/>
    <property type="match status" value="1"/>
</dbReference>
<dbReference type="AlphaFoldDB" id="A0A449IH84"/>
<organism evidence="3 4">
    <name type="scientific">Pseudomonas fragi</name>
    <dbReference type="NCBI Taxonomy" id="296"/>
    <lineage>
        <taxon>Bacteria</taxon>
        <taxon>Pseudomonadati</taxon>
        <taxon>Pseudomonadota</taxon>
        <taxon>Gammaproteobacteria</taxon>
        <taxon>Pseudomonadales</taxon>
        <taxon>Pseudomonadaceae</taxon>
        <taxon>Pseudomonas</taxon>
    </lineage>
</organism>
<evidence type="ECO:0000313" key="4">
    <source>
        <dbReference type="Proteomes" id="UP000330809"/>
    </source>
</evidence>
<feature type="domain" description="HTH cro/C1-type" evidence="2">
    <location>
        <begin position="25"/>
        <end position="70"/>
    </location>
</feature>
<accession>A0A449IH84</accession>
<dbReference type="EMBL" id="CAACYJ010000024">
    <property type="protein sequence ID" value="VFB18756.1"/>
    <property type="molecule type" value="Genomic_DNA"/>
</dbReference>
<dbReference type="PANTHER" id="PTHR36924:SF1">
    <property type="entry name" value="ANTITOXIN HIGA-1"/>
    <property type="match status" value="1"/>
</dbReference>
<gene>
    <name evidence="3" type="primary">higA-1</name>
    <name evidence="3" type="ORF">NCTC10754_01322</name>
</gene>
<dbReference type="InterPro" id="IPR010982">
    <property type="entry name" value="Lambda_DNA-bd_dom_sf"/>
</dbReference>